<evidence type="ECO:0000259" key="2">
    <source>
        <dbReference type="Pfam" id="PF03537"/>
    </source>
</evidence>
<dbReference type="PANTHER" id="PTHR35882">
    <property type="entry name" value="PELA"/>
    <property type="match status" value="1"/>
</dbReference>
<dbReference type="PRINTS" id="PR01545">
    <property type="entry name" value="THEMAYE10DUF"/>
</dbReference>
<feature type="chain" id="PRO_5037573305" description="Glycoside-hydrolase family GH114 TIM-barrel domain-containing protein" evidence="1">
    <location>
        <begin position="26"/>
        <end position="289"/>
    </location>
</feature>
<dbReference type="InterPro" id="IPR013785">
    <property type="entry name" value="Aldolase_TIM"/>
</dbReference>
<dbReference type="InterPro" id="IPR004352">
    <property type="entry name" value="GH114_TIM-barrel"/>
</dbReference>
<reference evidence="3" key="1">
    <citation type="journal article" date="2014" name="Int. J. Syst. Evol. Microbiol.">
        <title>Complete genome sequence of Corynebacterium casei LMG S-19264T (=DSM 44701T), isolated from a smear-ripened cheese.</title>
        <authorList>
            <consortium name="US DOE Joint Genome Institute (JGI-PGF)"/>
            <person name="Walter F."/>
            <person name="Albersmeier A."/>
            <person name="Kalinowski J."/>
            <person name="Ruckert C."/>
        </authorList>
    </citation>
    <scope>NUCLEOTIDE SEQUENCE</scope>
    <source>
        <strain evidence="3">CGMCC 1.15367</strain>
    </source>
</reference>
<feature type="domain" description="Glycoside-hydrolase family GH114 TIM-barrel" evidence="2">
    <location>
        <begin position="60"/>
        <end position="282"/>
    </location>
</feature>
<accession>A0A916ZDM3</accession>
<comment type="caution">
    <text evidence="3">The sequence shown here is derived from an EMBL/GenBank/DDBJ whole genome shotgun (WGS) entry which is preliminary data.</text>
</comment>
<name>A0A916ZDM3_9HYPH</name>
<evidence type="ECO:0000256" key="1">
    <source>
        <dbReference type="SAM" id="SignalP"/>
    </source>
</evidence>
<keyword evidence="1" id="KW-0732">Signal</keyword>
<dbReference type="Pfam" id="PF03537">
    <property type="entry name" value="Glyco_hydro_114"/>
    <property type="match status" value="1"/>
</dbReference>
<dbReference type="Proteomes" id="UP000644699">
    <property type="component" value="Unassembled WGS sequence"/>
</dbReference>
<dbReference type="InterPro" id="IPR017853">
    <property type="entry name" value="GH"/>
</dbReference>
<dbReference type="AlphaFoldDB" id="A0A916ZDM3"/>
<protein>
    <recommendedName>
        <fullName evidence="2">Glycoside-hydrolase family GH114 TIM-barrel domain-containing protein</fullName>
    </recommendedName>
</protein>
<dbReference type="InterPro" id="IPR006311">
    <property type="entry name" value="TAT_signal"/>
</dbReference>
<gene>
    <name evidence="3" type="ORF">GCM10011390_06350</name>
</gene>
<keyword evidence="4" id="KW-1185">Reference proteome</keyword>
<dbReference type="EMBL" id="BMIQ01000001">
    <property type="protein sequence ID" value="GGD90303.1"/>
    <property type="molecule type" value="Genomic_DNA"/>
</dbReference>
<proteinExistence type="predicted"/>
<dbReference type="PANTHER" id="PTHR35882:SF2">
    <property type="entry name" value="PELA"/>
    <property type="match status" value="1"/>
</dbReference>
<sequence>MSITRRRFTAALGLGAVFGRAGAKAATVRPALPAMLRWAVDYGPAPDPDLAPRFDLLVLEADHGHDLTRLRGEGRRVLAYLSLGEVADQRPYAEDLRRLGLLGIRNVHWPDARYIDLRDPRWTAMVLDRLVPALLDLGYDGLFFDTLDNAEAMERADPIGAAGMVAAAISLVRDIRRRFPSVLLMLNRGYALLPEVAGEIDILLAEAMAARWSFRDRRYERMSESDWTWQAERLRAARAVHPALRLATLDYWDMGDTATVRDLYALERQDGFSPYVSMLALDRLYPEPA</sequence>
<dbReference type="PROSITE" id="PS51318">
    <property type="entry name" value="TAT"/>
    <property type="match status" value="1"/>
</dbReference>
<reference evidence="3" key="2">
    <citation type="submission" date="2020-09" db="EMBL/GenBank/DDBJ databases">
        <authorList>
            <person name="Sun Q."/>
            <person name="Zhou Y."/>
        </authorList>
    </citation>
    <scope>NUCLEOTIDE SEQUENCE</scope>
    <source>
        <strain evidence="3">CGMCC 1.15367</strain>
    </source>
</reference>
<dbReference type="InterPro" id="IPR016062">
    <property type="entry name" value="TM1410-rel"/>
</dbReference>
<evidence type="ECO:0000313" key="3">
    <source>
        <dbReference type="EMBL" id="GGD90303.1"/>
    </source>
</evidence>
<dbReference type="Gene3D" id="3.20.20.70">
    <property type="entry name" value="Aldolase class I"/>
    <property type="match status" value="1"/>
</dbReference>
<dbReference type="SUPFAM" id="SSF51445">
    <property type="entry name" value="(Trans)glycosidases"/>
    <property type="match status" value="1"/>
</dbReference>
<dbReference type="RefSeq" id="WP_210318261.1">
    <property type="nucleotide sequence ID" value="NZ_BMIQ01000001.1"/>
</dbReference>
<feature type="signal peptide" evidence="1">
    <location>
        <begin position="1"/>
        <end position="25"/>
    </location>
</feature>
<evidence type="ECO:0000313" key="4">
    <source>
        <dbReference type="Proteomes" id="UP000644699"/>
    </source>
</evidence>
<organism evidence="3 4">
    <name type="scientific">Aureimonas endophytica</name>
    <dbReference type="NCBI Taxonomy" id="2027858"/>
    <lineage>
        <taxon>Bacteria</taxon>
        <taxon>Pseudomonadati</taxon>
        <taxon>Pseudomonadota</taxon>
        <taxon>Alphaproteobacteria</taxon>
        <taxon>Hyphomicrobiales</taxon>
        <taxon>Aurantimonadaceae</taxon>
        <taxon>Aureimonas</taxon>
    </lineage>
</organism>